<comment type="caution">
    <text evidence="1">The sequence shown here is derived from an EMBL/GenBank/DDBJ whole genome shotgun (WGS) entry which is preliminary data.</text>
</comment>
<dbReference type="EMBL" id="AAGUDP010000046">
    <property type="protein sequence ID" value="EBS0566317.1"/>
    <property type="molecule type" value="Genomic_DNA"/>
</dbReference>
<sequence>MSVDKHIFIVPLQTMTRKSFETYLKDRYDFLDYDFVLRNALQLWIDYLQDPDGEWYTNVEEEIHLDYGSQISKMAGRMVFRDGKNDATRDRRIDYKQKLVDTMVAEIGKHITHVSNYISDRLEEEEIEDLVLGSEYEVLVKSAWMSGRSIKFVVEEI</sequence>
<protein>
    <submittedName>
        <fullName evidence="1">Uncharacterized protein</fullName>
    </submittedName>
</protein>
<name>A0A5U8XZ70_SALMU</name>
<reference evidence="1" key="1">
    <citation type="submission" date="2018-07" db="EMBL/GenBank/DDBJ databases">
        <authorList>
            <person name="Ashton P.M."/>
            <person name="Dallman T."/>
            <person name="Nair S."/>
            <person name="De Pinna E."/>
            <person name="Peters T."/>
            <person name="Grant K."/>
        </authorList>
    </citation>
    <scope>NUCLEOTIDE SEQUENCE</scope>
    <source>
        <strain evidence="1">142535</strain>
    </source>
</reference>
<dbReference type="AlphaFoldDB" id="A0A5U8XZ70"/>
<organism evidence="1">
    <name type="scientific">Salmonella muenchen</name>
    <dbReference type="NCBI Taxonomy" id="596"/>
    <lineage>
        <taxon>Bacteria</taxon>
        <taxon>Pseudomonadati</taxon>
        <taxon>Pseudomonadota</taxon>
        <taxon>Gammaproteobacteria</taxon>
        <taxon>Enterobacterales</taxon>
        <taxon>Enterobacteriaceae</taxon>
        <taxon>Salmonella</taxon>
    </lineage>
</organism>
<accession>A0A5U8XZ70</accession>
<proteinExistence type="predicted"/>
<gene>
    <name evidence="1" type="ORF">DTU56_24935</name>
</gene>
<evidence type="ECO:0000313" key="1">
    <source>
        <dbReference type="EMBL" id="EBS0566317.1"/>
    </source>
</evidence>